<evidence type="ECO:0000256" key="1">
    <source>
        <dbReference type="ARBA" id="ARBA00004571"/>
    </source>
</evidence>
<evidence type="ECO:0000256" key="5">
    <source>
        <dbReference type="ARBA" id="ARBA00022496"/>
    </source>
</evidence>
<keyword evidence="5" id="KW-0410">Iron transport</keyword>
<gene>
    <name evidence="19" type="ORF">VMB_24180</name>
</gene>
<keyword evidence="9" id="KW-0406">Ion transport</keyword>
<dbReference type="GO" id="GO:0015344">
    <property type="term" value="F:siderophore uptake transmembrane transporter activity"/>
    <property type="evidence" value="ECO:0007669"/>
    <property type="project" value="TreeGrafter"/>
</dbReference>
<dbReference type="PROSITE" id="PS52016">
    <property type="entry name" value="TONB_DEPENDENT_REC_3"/>
    <property type="match status" value="1"/>
</dbReference>
<evidence type="ECO:0000256" key="2">
    <source>
        <dbReference type="ARBA" id="ARBA00009810"/>
    </source>
</evidence>
<dbReference type="Pfam" id="PF07715">
    <property type="entry name" value="Plug"/>
    <property type="match status" value="1"/>
</dbReference>
<dbReference type="GO" id="GO:0009279">
    <property type="term" value="C:cell outer membrane"/>
    <property type="evidence" value="ECO:0007669"/>
    <property type="project" value="UniProtKB-SubCell"/>
</dbReference>
<proteinExistence type="inferred from homology"/>
<dbReference type="FunFam" id="2.170.130.10:FF:000011">
    <property type="entry name" value="TonB-dependent siderophore receptor"/>
    <property type="match status" value="1"/>
</dbReference>
<evidence type="ECO:0000256" key="15">
    <source>
        <dbReference type="PROSITE-ProRule" id="PRU01360"/>
    </source>
</evidence>
<accession>D2YFX1</accession>
<dbReference type="NCBIfam" id="TIGR01783">
    <property type="entry name" value="TonB-siderophor"/>
    <property type="match status" value="1"/>
</dbReference>
<dbReference type="InterPro" id="IPR012910">
    <property type="entry name" value="Plug_dom"/>
</dbReference>
<keyword evidence="11 15" id="KW-0472">Membrane</keyword>
<keyword evidence="7" id="KW-0732">Signal</keyword>
<evidence type="ECO:0000256" key="7">
    <source>
        <dbReference type="ARBA" id="ARBA00022729"/>
    </source>
</evidence>
<evidence type="ECO:0000256" key="12">
    <source>
        <dbReference type="ARBA" id="ARBA00023170"/>
    </source>
</evidence>
<sequence>MSGISISPKHPSGLRAYFYIRIEKKMKSTKGKLLPSTPLSLSAAAIAVASAIFTTPVVAEEQTLFDEMVVVSSRTPKAISDIPGTVWYIDSEQIEQEYRGGKTLGEILASAIPSLDVSSGARTNYGQNLRGRKMLVMIDGVSLESSRQISRHMDSIDPFNIERIEVLSGATSIYGAGASGGVINIITKKATSQELEFESYVGATSGFNSSEDFDYKVGQSISGGNDKVQARASVVYTETQGFFDANGDIVTPDISQGSLQFNQTVDLMATVGVNISETQKLNLLAQYYDSQQDSPYGLYIVNNKFVDVRNGFDSDREHGTERMMLSASYVNDEFLNHQLIAEASYRKEDQTYTPYSQSSSQQITDVISLKAALAKNFDKLNLVYGIDAYQDQMENNQALYDKTIANNSGNLINRTYAQVGRYPEIKVGSVAGFVQAGYDITDDWSVEGGFRYQHMVNKIDDFVGYQQQKSIAEGKGTSADAVPGGETDYNVGLFNLGTLYHLNNHSQVWANFSQGFDLADPAKYYGQGNYKLVGNHWALQDSINVDSSKMSGIKTNSFELGYRLEKDSLNLQTAAYYSTSDKSVSYNKKTLLIEEVEDKKRVYGLEAMASYWVHTNVQLGASGHYVISEVKGDNGWADMTAGEASTSKASAWAGWYDADLAVKLQSQTMFDYKDDKQNKLDGYTIFDLVGSYQLPVGSLGFGVLNLFDHDYTTIWGQRAQIVYSTYDAAAFDYKGRGRTYTLNYQVKF</sequence>
<evidence type="ECO:0000256" key="9">
    <source>
        <dbReference type="ARBA" id="ARBA00023065"/>
    </source>
</evidence>
<keyword evidence="10 16" id="KW-0798">TonB box</keyword>
<dbReference type="SUPFAM" id="SSF56935">
    <property type="entry name" value="Porins"/>
    <property type="match status" value="1"/>
</dbReference>
<dbReference type="Proteomes" id="UP000004827">
    <property type="component" value="Unassembled WGS sequence"/>
</dbReference>
<dbReference type="InterPro" id="IPR000531">
    <property type="entry name" value="Beta-barrel_TonB"/>
</dbReference>
<evidence type="ECO:0000256" key="10">
    <source>
        <dbReference type="ARBA" id="ARBA00023077"/>
    </source>
</evidence>
<dbReference type="InterPro" id="IPR037066">
    <property type="entry name" value="Plug_dom_sf"/>
</dbReference>
<dbReference type="InterPro" id="IPR010105">
    <property type="entry name" value="TonB_sidphr_rcpt"/>
</dbReference>
<evidence type="ECO:0000259" key="17">
    <source>
        <dbReference type="Pfam" id="PF00593"/>
    </source>
</evidence>
<dbReference type="GO" id="GO:0038023">
    <property type="term" value="F:signaling receptor activity"/>
    <property type="evidence" value="ECO:0007669"/>
    <property type="project" value="InterPro"/>
</dbReference>
<dbReference type="FunFam" id="2.40.170.20:FF:000007">
    <property type="entry name" value="Ferric aerobactin receptor"/>
    <property type="match status" value="1"/>
</dbReference>
<comment type="similarity">
    <text evidence="2 15 16">Belongs to the TonB-dependent receptor family.</text>
</comment>
<dbReference type="CDD" id="cd01347">
    <property type="entry name" value="ligand_gated_channel"/>
    <property type="match status" value="1"/>
</dbReference>
<dbReference type="Pfam" id="PF00593">
    <property type="entry name" value="TonB_dep_Rec_b-barrel"/>
    <property type="match status" value="1"/>
</dbReference>
<keyword evidence="13 15" id="KW-0998">Cell outer membrane</keyword>
<dbReference type="AlphaFoldDB" id="D2YFX1"/>
<evidence type="ECO:0000313" key="19">
    <source>
        <dbReference type="EMBL" id="EEW06224.1"/>
    </source>
</evidence>
<keyword evidence="3 15" id="KW-0813">Transport</keyword>
<dbReference type="Gene3D" id="2.40.170.20">
    <property type="entry name" value="TonB-dependent receptor, beta-barrel domain"/>
    <property type="match status" value="1"/>
</dbReference>
<evidence type="ECO:0000259" key="18">
    <source>
        <dbReference type="Pfam" id="PF07715"/>
    </source>
</evidence>
<name>D2YFX1_VIBMI</name>
<evidence type="ECO:0000256" key="4">
    <source>
        <dbReference type="ARBA" id="ARBA00022452"/>
    </source>
</evidence>
<comment type="subcellular location">
    <subcellularLocation>
        <location evidence="1 15">Cell outer membrane</location>
        <topology evidence="1 15">Multi-pass membrane protein</topology>
    </subcellularLocation>
</comment>
<keyword evidence="4 15" id="KW-1134">Transmembrane beta strand</keyword>
<dbReference type="InterPro" id="IPR036942">
    <property type="entry name" value="Beta-barrel_TonB_sf"/>
</dbReference>
<evidence type="ECO:0000256" key="6">
    <source>
        <dbReference type="ARBA" id="ARBA00022692"/>
    </source>
</evidence>
<keyword evidence="12 19" id="KW-0675">Receptor</keyword>
<dbReference type="InterPro" id="IPR039426">
    <property type="entry name" value="TonB-dep_rcpt-like"/>
</dbReference>
<feature type="domain" description="TonB-dependent receptor plug" evidence="18">
    <location>
        <begin position="80"/>
        <end position="182"/>
    </location>
</feature>
<organism evidence="19 20">
    <name type="scientific">Vibrio mimicus VM603</name>
    <dbReference type="NCBI Taxonomy" id="671074"/>
    <lineage>
        <taxon>Bacteria</taxon>
        <taxon>Pseudomonadati</taxon>
        <taxon>Pseudomonadota</taxon>
        <taxon>Gammaproteobacteria</taxon>
        <taxon>Vibrionales</taxon>
        <taxon>Vibrionaceae</taxon>
        <taxon>Vibrio</taxon>
    </lineage>
</organism>
<comment type="caution">
    <text evidence="19">The sequence shown here is derived from an EMBL/GenBank/DDBJ whole genome shotgun (WGS) entry which is preliminary data.</text>
</comment>
<dbReference type="GO" id="GO:0044718">
    <property type="term" value="P:siderophore transmembrane transport"/>
    <property type="evidence" value="ECO:0007669"/>
    <property type="project" value="TreeGrafter"/>
</dbReference>
<evidence type="ECO:0000256" key="3">
    <source>
        <dbReference type="ARBA" id="ARBA00022448"/>
    </source>
</evidence>
<dbReference type="PANTHER" id="PTHR30069:SF42">
    <property type="entry name" value="FERRIC AEROBACTIN RECEPTOR"/>
    <property type="match status" value="1"/>
</dbReference>
<feature type="domain" description="TonB-dependent receptor-like beta-barrel" evidence="17">
    <location>
        <begin position="274"/>
        <end position="706"/>
    </location>
</feature>
<dbReference type="EMBL" id="ACYU01000120">
    <property type="protein sequence ID" value="EEW06224.1"/>
    <property type="molecule type" value="Genomic_DNA"/>
</dbReference>
<evidence type="ECO:0000256" key="8">
    <source>
        <dbReference type="ARBA" id="ARBA00023004"/>
    </source>
</evidence>
<protein>
    <recommendedName>
        <fullName evidence="14">Ferric aerobactin receptor</fullName>
    </recommendedName>
</protein>
<evidence type="ECO:0000256" key="16">
    <source>
        <dbReference type="RuleBase" id="RU003357"/>
    </source>
</evidence>
<evidence type="ECO:0000256" key="14">
    <source>
        <dbReference type="ARBA" id="ARBA00072094"/>
    </source>
</evidence>
<dbReference type="PANTHER" id="PTHR30069">
    <property type="entry name" value="TONB-DEPENDENT OUTER MEMBRANE RECEPTOR"/>
    <property type="match status" value="1"/>
</dbReference>
<evidence type="ECO:0000256" key="11">
    <source>
        <dbReference type="ARBA" id="ARBA00023136"/>
    </source>
</evidence>
<dbReference type="Gene3D" id="2.170.130.10">
    <property type="entry name" value="TonB-dependent receptor, plug domain"/>
    <property type="match status" value="1"/>
</dbReference>
<evidence type="ECO:0000256" key="13">
    <source>
        <dbReference type="ARBA" id="ARBA00023237"/>
    </source>
</evidence>
<reference evidence="19 20" key="1">
    <citation type="journal article" date="2009" name="BMC Evol. Biol.">
        <title>Genomic taxonomy of Vibrios.</title>
        <authorList>
            <person name="Thompson C.C."/>
            <person name="Vicente A.C."/>
            <person name="Souza R.C."/>
            <person name="Vasconcelos A.T."/>
            <person name="Vesth T."/>
            <person name="Alves N.Jr."/>
            <person name="Ussery D.W."/>
            <person name="Iida T."/>
            <person name="Thompson F.L."/>
        </authorList>
    </citation>
    <scope>NUCLEOTIDE SEQUENCE [LARGE SCALE GENOMIC DNA]</scope>
    <source>
        <strain evidence="19 20">VM603</strain>
    </source>
</reference>
<keyword evidence="8" id="KW-0408">Iron</keyword>
<keyword evidence="6 15" id="KW-0812">Transmembrane</keyword>
<evidence type="ECO:0000313" key="20">
    <source>
        <dbReference type="Proteomes" id="UP000004827"/>
    </source>
</evidence>